<dbReference type="InterPro" id="IPR027477">
    <property type="entry name" value="Succ_DH/fumarate_Rdtase_cat_sf"/>
</dbReference>
<keyword evidence="4" id="KW-0560">Oxidoreductase</keyword>
<keyword evidence="3" id="KW-0274">FAD</keyword>
<dbReference type="InterPro" id="IPR050315">
    <property type="entry name" value="FAD-oxidoreductase_2"/>
</dbReference>
<proteinExistence type="predicted"/>
<accession>A0ABV5PCS8</accession>
<dbReference type="SUPFAM" id="SSF51905">
    <property type="entry name" value="FAD/NAD(P)-binding domain"/>
    <property type="match status" value="1"/>
</dbReference>
<evidence type="ECO:0000256" key="1">
    <source>
        <dbReference type="ARBA" id="ARBA00001974"/>
    </source>
</evidence>
<keyword evidence="7" id="KW-1185">Reference proteome</keyword>
<dbReference type="SUPFAM" id="SSF56425">
    <property type="entry name" value="Succinate dehydrogenase/fumarate reductase flavoprotein, catalytic domain"/>
    <property type="match status" value="1"/>
</dbReference>
<evidence type="ECO:0000313" key="6">
    <source>
        <dbReference type="EMBL" id="MFB9520583.1"/>
    </source>
</evidence>
<dbReference type="RefSeq" id="WP_345223986.1">
    <property type="nucleotide sequence ID" value="NZ_BAAAXE010000013.1"/>
</dbReference>
<evidence type="ECO:0000313" key="7">
    <source>
        <dbReference type="Proteomes" id="UP001589718"/>
    </source>
</evidence>
<sequence>MTDSPSTASPQSRKSQDWDHTYDVVVVGSGAAGMAAALTARLRGLSALVVEKTDKYGGSTALSGGAIWVPATFHLDEAGLGDTREKARAYLDATVGDRVPEARKEAYLDHGPRMVKEFHDRTDVRFMYTPGYSDYYPEALGGMAQGRSIEPRIADLKALGPLAAGMRRAGLPTYGLTITSYDFRYVNMISRTWAGRRASLRVGVRAAKALVTGKKLVSLGEALVARLRLSLDKHGAELWLSAPLTSFVRDEESGRVTGVRVTRNGTQVSVRARGGVVLASGGFSHSQELREKHLPAPTSTAWTHASEGQVGDALRLGEELGAATDLLDKVWGAPSVCPPGEKSFFLVADRGIPGMVVVNAAGQRYANEAAPYHQFVDAMYEADRPDATTVPSWLILDARSKSRYLFAGLFPGQAFPTSWTRTGFLKQAATIEQLATLIKAPELPSSVRRFNRFADAGKDEDFGRGDSVYDRYYGDPTLPNPNLAPLEKGPFYAIPVHPGDIGTKGGLVTDAQARVLREDGSVIEGLYASGNCSAAVMGETYPGPGATIGPAMAFGWAAVNDIASVVEAATAGPGATGAGAASTPGDA</sequence>
<evidence type="ECO:0000259" key="5">
    <source>
        <dbReference type="Pfam" id="PF00890"/>
    </source>
</evidence>
<comment type="cofactor">
    <cofactor evidence="1">
        <name>FAD</name>
        <dbReference type="ChEBI" id="CHEBI:57692"/>
    </cofactor>
</comment>
<feature type="domain" description="FAD-dependent oxidoreductase 2 FAD-binding" evidence="5">
    <location>
        <begin position="23"/>
        <end position="547"/>
    </location>
</feature>
<name>A0ABV5PCS8_STRCM</name>
<gene>
    <name evidence="6" type="ORF">ACFFTU_11550</name>
</gene>
<evidence type="ECO:0000256" key="4">
    <source>
        <dbReference type="ARBA" id="ARBA00023002"/>
    </source>
</evidence>
<organism evidence="6 7">
    <name type="scientific">Streptomyces cremeus</name>
    <dbReference type="NCBI Taxonomy" id="66881"/>
    <lineage>
        <taxon>Bacteria</taxon>
        <taxon>Bacillati</taxon>
        <taxon>Actinomycetota</taxon>
        <taxon>Actinomycetes</taxon>
        <taxon>Kitasatosporales</taxon>
        <taxon>Streptomycetaceae</taxon>
        <taxon>Streptomyces</taxon>
    </lineage>
</organism>
<dbReference type="InterPro" id="IPR003953">
    <property type="entry name" value="FAD-dep_OxRdtase_2_FAD-bd"/>
</dbReference>
<dbReference type="PANTHER" id="PTHR43400:SF10">
    <property type="entry name" value="3-OXOSTEROID 1-DEHYDROGENASE"/>
    <property type="match status" value="1"/>
</dbReference>
<dbReference type="Gene3D" id="3.50.50.60">
    <property type="entry name" value="FAD/NAD(P)-binding domain"/>
    <property type="match status" value="2"/>
</dbReference>
<evidence type="ECO:0000256" key="2">
    <source>
        <dbReference type="ARBA" id="ARBA00022630"/>
    </source>
</evidence>
<dbReference type="PANTHER" id="PTHR43400">
    <property type="entry name" value="FUMARATE REDUCTASE"/>
    <property type="match status" value="1"/>
</dbReference>
<reference evidence="6 7" key="1">
    <citation type="submission" date="2024-09" db="EMBL/GenBank/DDBJ databases">
        <authorList>
            <person name="Sun Q."/>
            <person name="Mori K."/>
        </authorList>
    </citation>
    <scope>NUCLEOTIDE SEQUENCE [LARGE SCALE GENOMIC DNA]</scope>
    <source>
        <strain evidence="6 7">JCM 4362</strain>
    </source>
</reference>
<keyword evidence="2" id="KW-0285">Flavoprotein</keyword>
<dbReference type="EMBL" id="JBHMCR010000006">
    <property type="protein sequence ID" value="MFB9520583.1"/>
    <property type="molecule type" value="Genomic_DNA"/>
</dbReference>
<dbReference type="InterPro" id="IPR036188">
    <property type="entry name" value="FAD/NAD-bd_sf"/>
</dbReference>
<comment type="caution">
    <text evidence="6">The sequence shown here is derived from an EMBL/GenBank/DDBJ whole genome shotgun (WGS) entry which is preliminary data.</text>
</comment>
<protein>
    <submittedName>
        <fullName evidence="6">FAD-dependent oxidoreductase</fullName>
    </submittedName>
</protein>
<dbReference type="Pfam" id="PF00890">
    <property type="entry name" value="FAD_binding_2"/>
    <property type="match status" value="1"/>
</dbReference>
<evidence type="ECO:0000256" key="3">
    <source>
        <dbReference type="ARBA" id="ARBA00022827"/>
    </source>
</evidence>
<dbReference type="Proteomes" id="UP001589718">
    <property type="component" value="Unassembled WGS sequence"/>
</dbReference>